<gene>
    <name evidence="1" type="ORF">ACFOU2_12115</name>
</gene>
<dbReference type="Proteomes" id="UP001595752">
    <property type="component" value="Unassembled WGS sequence"/>
</dbReference>
<evidence type="ECO:0000313" key="2">
    <source>
        <dbReference type="Proteomes" id="UP001595752"/>
    </source>
</evidence>
<keyword evidence="2" id="KW-1185">Reference proteome</keyword>
<reference evidence="2" key="1">
    <citation type="journal article" date="2019" name="Int. J. Syst. Evol. Microbiol.">
        <title>The Global Catalogue of Microorganisms (GCM) 10K type strain sequencing project: providing services to taxonomists for standard genome sequencing and annotation.</title>
        <authorList>
            <consortium name="The Broad Institute Genomics Platform"/>
            <consortium name="The Broad Institute Genome Sequencing Center for Infectious Disease"/>
            <person name="Wu L."/>
            <person name="Ma J."/>
        </authorList>
    </citation>
    <scope>NUCLEOTIDE SEQUENCE [LARGE SCALE GENOMIC DNA]</scope>
    <source>
        <strain evidence="2">CCUG 61889</strain>
    </source>
</reference>
<sequence length="219" mass="25237">MLQRYIGKYVEMEITGKTFFTGKLIDVGLDILVLYDGTQFMYIPLLHVHSVKEAYTDELDLENHDPPPLVHESESISYRKTLQYAKGRFVEIYVTGNKSLHGYVTSVLNDYFVFYSPVYKTIFISLHHLKWLTPYSHNSTPYTLSNEDLPVNPSNIPLSRTFEEQLKKNEGRLVVFDLGDQPNKIGLIKNISNNIVELANANGETVFWKLMHLKSIHLP</sequence>
<comment type="caution">
    <text evidence="1">The sequence shown here is derived from an EMBL/GenBank/DDBJ whole genome shotgun (WGS) entry which is preliminary data.</text>
</comment>
<organism evidence="1 2">
    <name type="scientific">Bacillus songklensis</name>
    <dbReference type="NCBI Taxonomy" id="1069116"/>
    <lineage>
        <taxon>Bacteria</taxon>
        <taxon>Bacillati</taxon>
        <taxon>Bacillota</taxon>
        <taxon>Bacilli</taxon>
        <taxon>Bacillales</taxon>
        <taxon>Bacillaceae</taxon>
        <taxon>Bacillus</taxon>
    </lineage>
</organism>
<proteinExistence type="predicted"/>
<evidence type="ECO:0000313" key="1">
    <source>
        <dbReference type="EMBL" id="MFC3884192.1"/>
    </source>
</evidence>
<accession>A0ABV8B1Q2</accession>
<protein>
    <submittedName>
        <fullName evidence="1">DUF2642 domain-containing protein</fullName>
    </submittedName>
</protein>
<dbReference type="EMBL" id="JBHRZT010000052">
    <property type="protein sequence ID" value="MFC3884192.1"/>
    <property type="molecule type" value="Genomic_DNA"/>
</dbReference>
<name>A0ABV8B1Q2_9BACI</name>
<dbReference type="RefSeq" id="WP_377915407.1">
    <property type="nucleotide sequence ID" value="NZ_JBHRZT010000052.1"/>
</dbReference>